<evidence type="ECO:0000259" key="8">
    <source>
        <dbReference type="PROSITE" id="PS50881"/>
    </source>
</evidence>
<dbReference type="Pfam" id="PF03719">
    <property type="entry name" value="Ribosomal_S5_C"/>
    <property type="match status" value="1"/>
</dbReference>
<dbReference type="PANTHER" id="PTHR48277">
    <property type="entry name" value="MITOCHONDRIAL RIBOSOMAL PROTEIN S5"/>
    <property type="match status" value="1"/>
</dbReference>
<dbReference type="Proteomes" id="UP000595618">
    <property type="component" value="Chromosome"/>
</dbReference>
<dbReference type="InterPro" id="IPR020568">
    <property type="entry name" value="Ribosomal_Su5_D2-typ_SF"/>
</dbReference>
<evidence type="ECO:0000256" key="2">
    <source>
        <dbReference type="ARBA" id="ARBA00022980"/>
    </source>
</evidence>
<dbReference type="GO" id="GO:0005737">
    <property type="term" value="C:cytoplasm"/>
    <property type="evidence" value="ECO:0007669"/>
    <property type="project" value="UniProtKB-ARBA"/>
</dbReference>
<feature type="domain" description="S5 DRBM" evidence="8">
    <location>
        <begin position="19"/>
        <end position="82"/>
    </location>
</feature>
<keyword evidence="3 6" id="KW-0687">Ribonucleoprotein</keyword>
<dbReference type="Pfam" id="PF00333">
    <property type="entry name" value="Ribosomal_S5"/>
    <property type="match status" value="1"/>
</dbReference>
<dbReference type="InterPro" id="IPR000851">
    <property type="entry name" value="Ribosomal_uS5"/>
</dbReference>
<dbReference type="GO" id="GO:0003723">
    <property type="term" value="F:RNA binding"/>
    <property type="evidence" value="ECO:0007669"/>
    <property type="project" value="InterPro"/>
</dbReference>
<dbReference type="GO" id="GO:0005840">
    <property type="term" value="C:ribosome"/>
    <property type="evidence" value="ECO:0007669"/>
    <property type="project" value="UniProtKB-KW"/>
</dbReference>
<gene>
    <name evidence="9" type="ORF">HYW89_03490</name>
</gene>
<proteinExistence type="inferred from homology"/>
<dbReference type="Gene3D" id="3.30.230.10">
    <property type="match status" value="1"/>
</dbReference>
<keyword evidence="2 6" id="KW-0689">Ribosomal protein</keyword>
<evidence type="ECO:0000313" key="9">
    <source>
        <dbReference type="EMBL" id="QQG45039.1"/>
    </source>
</evidence>
<dbReference type="AlphaFoldDB" id="A0A7T5RJ30"/>
<dbReference type="PANTHER" id="PTHR48277:SF1">
    <property type="entry name" value="MITOCHONDRIAL RIBOSOMAL PROTEIN S5"/>
    <property type="match status" value="1"/>
</dbReference>
<dbReference type="InterPro" id="IPR005324">
    <property type="entry name" value="Ribosomal_uS5_C"/>
</dbReference>
<dbReference type="GO" id="GO:0006412">
    <property type="term" value="P:translation"/>
    <property type="evidence" value="ECO:0007669"/>
    <property type="project" value="InterPro"/>
</dbReference>
<organism evidence="9 10">
    <name type="scientific">Candidatus Sungiibacteriota bacterium</name>
    <dbReference type="NCBI Taxonomy" id="2750080"/>
    <lineage>
        <taxon>Bacteria</taxon>
        <taxon>Candidatus Sungiibacteriota</taxon>
    </lineage>
</organism>
<dbReference type="InterPro" id="IPR014721">
    <property type="entry name" value="Ribsml_uS5_D2-typ_fold_subgr"/>
</dbReference>
<reference evidence="9 10" key="1">
    <citation type="submission" date="2020-07" db="EMBL/GenBank/DDBJ databases">
        <title>Huge and variable diversity of episymbiotic CPR bacteria and DPANN archaea in groundwater ecosystems.</title>
        <authorList>
            <person name="He C.Y."/>
            <person name="Keren R."/>
            <person name="Whittaker M."/>
            <person name="Farag I.F."/>
            <person name="Doudna J."/>
            <person name="Cate J.H.D."/>
            <person name="Banfield J.F."/>
        </authorList>
    </citation>
    <scope>NUCLEOTIDE SEQUENCE [LARGE SCALE GENOMIC DNA]</scope>
    <source>
        <strain evidence="9">NC_groundwater_541_Ag_S-0.1um_46_50</strain>
    </source>
</reference>
<dbReference type="GO" id="GO:0003735">
    <property type="term" value="F:structural constituent of ribosome"/>
    <property type="evidence" value="ECO:0007669"/>
    <property type="project" value="UniProtKB-UniRule"/>
</dbReference>
<dbReference type="Gene3D" id="3.30.160.20">
    <property type="match status" value="1"/>
</dbReference>
<dbReference type="PROSITE" id="PS50881">
    <property type="entry name" value="S5_DSRBD"/>
    <property type="match status" value="1"/>
</dbReference>
<evidence type="ECO:0000256" key="7">
    <source>
        <dbReference type="RuleBase" id="RU003823"/>
    </source>
</evidence>
<sequence>MIKRERKSGQDFGRERSEFDQTVLDVRRTARVVAGGRRFTFRATVVIGNRNGKVGLGIGKGADVASAVEKAVYQAKKNVIIVPLTSSYSIPHEVSAKFSSARIILKPSREGRGLVAGGPVRTIAGLVGIKNLTSKIISRTVNKLNNAGATMEALKKLKQPSKNNRYATASVEAAK</sequence>
<evidence type="ECO:0000256" key="4">
    <source>
        <dbReference type="ARBA" id="ARBA00035255"/>
    </source>
</evidence>
<evidence type="ECO:0000256" key="3">
    <source>
        <dbReference type="ARBA" id="ARBA00023274"/>
    </source>
</evidence>
<dbReference type="InterPro" id="IPR018192">
    <property type="entry name" value="Ribosomal_uS5_N_CS"/>
</dbReference>
<dbReference type="GO" id="GO:1990904">
    <property type="term" value="C:ribonucleoprotein complex"/>
    <property type="evidence" value="ECO:0007669"/>
    <property type="project" value="UniProtKB-UniRule"/>
</dbReference>
<dbReference type="SUPFAM" id="SSF54211">
    <property type="entry name" value="Ribosomal protein S5 domain 2-like"/>
    <property type="match status" value="1"/>
</dbReference>
<dbReference type="InterPro" id="IPR013810">
    <property type="entry name" value="Ribosomal_uS5_N"/>
</dbReference>
<evidence type="ECO:0000256" key="5">
    <source>
        <dbReference type="ARBA" id="ARBA00035519"/>
    </source>
</evidence>
<dbReference type="SUPFAM" id="SSF54768">
    <property type="entry name" value="dsRNA-binding domain-like"/>
    <property type="match status" value="1"/>
</dbReference>
<evidence type="ECO:0000256" key="1">
    <source>
        <dbReference type="ARBA" id="ARBA00008945"/>
    </source>
</evidence>
<evidence type="ECO:0000313" key="10">
    <source>
        <dbReference type="Proteomes" id="UP000595618"/>
    </source>
</evidence>
<dbReference type="EMBL" id="CP066690">
    <property type="protein sequence ID" value="QQG45039.1"/>
    <property type="molecule type" value="Genomic_DNA"/>
</dbReference>
<dbReference type="PROSITE" id="PS00585">
    <property type="entry name" value="RIBOSOMAL_S5"/>
    <property type="match status" value="1"/>
</dbReference>
<protein>
    <recommendedName>
        <fullName evidence="4">Small ribosomal subunit protein uS5</fullName>
    </recommendedName>
    <alternativeName>
        <fullName evidence="5">30S ribosomal protein S5</fullName>
    </alternativeName>
</protein>
<evidence type="ECO:0000256" key="6">
    <source>
        <dbReference type="PROSITE-ProRule" id="PRU00268"/>
    </source>
</evidence>
<accession>A0A7T5RJ30</accession>
<name>A0A7T5RJ30_9BACT</name>
<comment type="similarity">
    <text evidence="1 7">Belongs to the universal ribosomal protein uS5 family.</text>
</comment>
<dbReference type="FunFam" id="3.30.230.10:FF:000002">
    <property type="entry name" value="30S ribosomal protein S5"/>
    <property type="match status" value="1"/>
</dbReference>